<protein>
    <submittedName>
        <fullName evidence="1">Uncharacterized protein</fullName>
    </submittedName>
</protein>
<reference evidence="2" key="1">
    <citation type="journal article" date="2023" name="Front. Microbiol.">
        <title>Ralstonia chuxiongensis sp. nov., Ralstonia mojiangensis sp. nov., and Ralstonia soli sp. nov., isolated from tobacco fields, are three novel species in the family Burkholderiaceae.</title>
        <authorList>
            <person name="Lu C.H."/>
            <person name="Zhang Y.Y."/>
            <person name="Jiang N."/>
            <person name="Chen W."/>
            <person name="Shao X."/>
            <person name="Zhao Z.M."/>
            <person name="Lu W.L."/>
            <person name="Hu X."/>
            <person name="Xi Y.X."/>
            <person name="Zou S.Y."/>
            <person name="Wei Q.J."/>
            <person name="Lin Z.L."/>
            <person name="Gong L."/>
            <person name="Gai X.T."/>
            <person name="Zhang L.Q."/>
            <person name="Li J.Y."/>
            <person name="Jin Y."/>
            <person name="Xia Z.Y."/>
        </authorList>
    </citation>
    <scope>NUCLEOTIDE SEQUENCE [LARGE SCALE GENOMIC DNA]</scope>
    <source>
        <strain evidence="2">21YRMH01-3</strain>
    </source>
</reference>
<organism evidence="1 2">
    <name type="scientific">Ralstonia chuxiongensis</name>
    <dbReference type="NCBI Taxonomy" id="2957504"/>
    <lineage>
        <taxon>Bacteria</taxon>
        <taxon>Pseudomonadati</taxon>
        <taxon>Pseudomonadota</taxon>
        <taxon>Betaproteobacteria</taxon>
        <taxon>Burkholderiales</taxon>
        <taxon>Burkholderiaceae</taxon>
        <taxon>Ralstonia</taxon>
    </lineage>
</organism>
<dbReference type="RefSeq" id="WP_253538431.1">
    <property type="nucleotide sequence ID" value="NZ_JAMYWC010000004.1"/>
</dbReference>
<comment type="caution">
    <text evidence="1">The sequence shown here is derived from an EMBL/GenBank/DDBJ whole genome shotgun (WGS) entry which is preliminary data.</text>
</comment>
<accession>A0AA41WWR6</accession>
<dbReference type="EMBL" id="JAMYWC010000004">
    <property type="protein sequence ID" value="MCP1173764.1"/>
    <property type="molecule type" value="Genomic_DNA"/>
</dbReference>
<dbReference type="AlphaFoldDB" id="A0AA41WWR6"/>
<evidence type="ECO:0000313" key="1">
    <source>
        <dbReference type="EMBL" id="MCP1173764.1"/>
    </source>
</evidence>
<dbReference type="Proteomes" id="UP001162793">
    <property type="component" value="Unassembled WGS sequence"/>
</dbReference>
<name>A0AA41WWR6_9RALS</name>
<evidence type="ECO:0000313" key="2">
    <source>
        <dbReference type="Proteomes" id="UP001162793"/>
    </source>
</evidence>
<gene>
    <name evidence="1" type="ORF">NKG59_15490</name>
</gene>
<sequence>MNTKHETSVCRHCKQKFVPKPWQLAKSDFECDPCRKTRQAEWRLRRKEAGNPVVSGKMSREYHRAYASTYFEDEMNRERRNALMRGYAKAHGTAEHHKARRLVRTAIETGRMTRQPCEVCGTKPAQAHHDDYSKPLDVRWLCPTHHREHHAKATGASHEVTR</sequence>
<keyword evidence="2" id="KW-1185">Reference proteome</keyword>
<proteinExistence type="predicted"/>